<dbReference type="EMBL" id="JMQN01000030">
    <property type="protein sequence ID" value="KEA63724.1"/>
    <property type="molecule type" value="Genomic_DNA"/>
</dbReference>
<sequence>MAMAPRTLKTSFLIRTLLGTGLGLTIHVKRTLCSSAGIYGVGRLGGNIPKGIGAART</sequence>
<dbReference type="AlphaFoldDB" id="A0A081FYW9"/>
<accession>A0A081FYW9</accession>
<organism evidence="1 2">
    <name type="scientific">Marinobacterium lacunae</name>
    <dbReference type="NCBI Taxonomy" id="1232683"/>
    <lineage>
        <taxon>Bacteria</taxon>
        <taxon>Pseudomonadati</taxon>
        <taxon>Pseudomonadota</taxon>
        <taxon>Gammaproteobacteria</taxon>
        <taxon>Oceanospirillales</taxon>
        <taxon>Oceanospirillaceae</taxon>
        <taxon>Marinobacterium</taxon>
    </lineage>
</organism>
<name>A0A081FYW9_9GAMM</name>
<gene>
    <name evidence="1" type="ORF">ADIMK_2180</name>
</gene>
<evidence type="ECO:0000313" key="1">
    <source>
        <dbReference type="EMBL" id="KEA63724.1"/>
    </source>
</evidence>
<comment type="caution">
    <text evidence="1">The sequence shown here is derived from an EMBL/GenBank/DDBJ whole genome shotgun (WGS) entry which is preliminary data.</text>
</comment>
<reference evidence="1 2" key="1">
    <citation type="submission" date="2014-04" db="EMBL/GenBank/DDBJ databases">
        <title>Marinobacterium kochiensis sp. nov., isolated from sediment sample collected from Kochi backwaters in Kerala, India.</title>
        <authorList>
            <person name="Singh A."/>
            <person name="Pinnaka A.K."/>
        </authorList>
    </citation>
    <scope>NUCLEOTIDE SEQUENCE [LARGE SCALE GENOMIC DNA]</scope>
    <source>
        <strain evidence="1 2">AK27</strain>
    </source>
</reference>
<proteinExistence type="predicted"/>
<evidence type="ECO:0000313" key="2">
    <source>
        <dbReference type="Proteomes" id="UP000028252"/>
    </source>
</evidence>
<protein>
    <submittedName>
        <fullName evidence="1">Uncharacterized protein</fullName>
    </submittedName>
</protein>
<dbReference type="Proteomes" id="UP000028252">
    <property type="component" value="Unassembled WGS sequence"/>
</dbReference>
<keyword evidence="2" id="KW-1185">Reference proteome</keyword>
<dbReference type="PATRIC" id="fig|1232683.4.peg.2139"/>